<keyword evidence="4" id="KW-1185">Reference proteome</keyword>
<feature type="compositionally biased region" description="Basic residues" evidence="1">
    <location>
        <begin position="142"/>
        <end position="153"/>
    </location>
</feature>
<evidence type="ECO:0000259" key="2">
    <source>
        <dbReference type="Pfam" id="PF13391"/>
    </source>
</evidence>
<gene>
    <name evidence="3" type="ORF">JKP88DRAFT_332340</name>
</gene>
<dbReference type="Pfam" id="PF13391">
    <property type="entry name" value="HNH_2"/>
    <property type="match status" value="1"/>
</dbReference>
<accession>A0A835YKY4</accession>
<reference evidence="3" key="1">
    <citation type="submission" date="2021-02" db="EMBL/GenBank/DDBJ databases">
        <title>First Annotated Genome of the Yellow-green Alga Tribonema minus.</title>
        <authorList>
            <person name="Mahan K.M."/>
        </authorList>
    </citation>
    <scope>NUCLEOTIDE SEQUENCE</scope>
    <source>
        <strain evidence="3">UTEX B ZZ1240</strain>
    </source>
</reference>
<feature type="compositionally biased region" description="Basic and acidic residues" evidence="1">
    <location>
        <begin position="190"/>
        <end position="225"/>
    </location>
</feature>
<evidence type="ECO:0000313" key="4">
    <source>
        <dbReference type="Proteomes" id="UP000664859"/>
    </source>
</evidence>
<sequence>MEGLLDYGSSGDEQDETQPQTQEIPSSDSDTQPAASPPASQISLPSALEMLGEGIEPAGAAQARPAIVMTVPRPPPAANNTTKPKAVSAATTASGKGMLVPAHVKKGRANISTEDVQSWTTDAAAGKKRKAQPEARACLIMGRKKNRKNRQNQRRQVAEDEVQPSSVTQASPASPEATEQQHLQQQNDQLRQRNAEQEEELRQLRQRGAEQEREIAERKRATAEREREIEQLKSRVLDSWDFSEEASSAPYNEALKASLIDAYSNVRRMDGHKQLVFCMLLQQLPISTITAARLFPRRSHSTAHRLGIEDIDDVRNGLLLFKPLKRAFHHSQLCFIWDCEWGHCVAYVLDGTLWNEILVDTLPTNTPEESAIKTLWPPGWVTRHSATSRVARTSSTNKLNPFERVLEYHAKQALLRARYRRWTRPQGSLPLPAIQDVTSPGGWRSRITLLFR</sequence>
<feature type="compositionally biased region" description="Polar residues" evidence="1">
    <location>
        <begin position="163"/>
        <end position="172"/>
    </location>
</feature>
<dbReference type="EMBL" id="JAFCMP010000525">
    <property type="protein sequence ID" value="KAG5177391.1"/>
    <property type="molecule type" value="Genomic_DNA"/>
</dbReference>
<evidence type="ECO:0000256" key="1">
    <source>
        <dbReference type="SAM" id="MobiDB-lite"/>
    </source>
</evidence>
<dbReference type="InterPro" id="IPR003615">
    <property type="entry name" value="HNH_nuc"/>
</dbReference>
<feature type="region of interest" description="Disordered" evidence="1">
    <location>
        <begin position="70"/>
        <end position="225"/>
    </location>
</feature>
<dbReference type="Proteomes" id="UP000664859">
    <property type="component" value="Unassembled WGS sequence"/>
</dbReference>
<organism evidence="3 4">
    <name type="scientific">Tribonema minus</name>
    <dbReference type="NCBI Taxonomy" id="303371"/>
    <lineage>
        <taxon>Eukaryota</taxon>
        <taxon>Sar</taxon>
        <taxon>Stramenopiles</taxon>
        <taxon>Ochrophyta</taxon>
        <taxon>PX clade</taxon>
        <taxon>Xanthophyceae</taxon>
        <taxon>Tribonematales</taxon>
        <taxon>Tribonemataceae</taxon>
        <taxon>Tribonema</taxon>
    </lineage>
</organism>
<feature type="compositionally biased region" description="Polar residues" evidence="1">
    <location>
        <begin position="78"/>
        <end position="94"/>
    </location>
</feature>
<feature type="compositionally biased region" description="Polar residues" evidence="1">
    <location>
        <begin position="110"/>
        <end position="121"/>
    </location>
</feature>
<dbReference type="AlphaFoldDB" id="A0A835YKY4"/>
<feature type="domain" description="HNH nuclease" evidence="2">
    <location>
        <begin position="288"/>
        <end position="335"/>
    </location>
</feature>
<comment type="caution">
    <text evidence="3">The sequence shown here is derived from an EMBL/GenBank/DDBJ whole genome shotgun (WGS) entry which is preliminary data.</text>
</comment>
<dbReference type="OrthoDB" id="151325at2759"/>
<evidence type="ECO:0000313" key="3">
    <source>
        <dbReference type="EMBL" id="KAG5177391.1"/>
    </source>
</evidence>
<protein>
    <recommendedName>
        <fullName evidence="2">HNH nuclease domain-containing protein</fullName>
    </recommendedName>
</protein>
<proteinExistence type="predicted"/>
<name>A0A835YKY4_9STRA</name>
<feature type="compositionally biased region" description="Polar residues" evidence="1">
    <location>
        <begin position="24"/>
        <end position="44"/>
    </location>
</feature>
<feature type="compositionally biased region" description="Low complexity" evidence="1">
    <location>
        <begin position="180"/>
        <end position="189"/>
    </location>
</feature>
<feature type="region of interest" description="Disordered" evidence="1">
    <location>
        <begin position="1"/>
        <end position="57"/>
    </location>
</feature>